<feature type="transmembrane region" description="Helical" evidence="2">
    <location>
        <begin position="399"/>
        <end position="427"/>
    </location>
</feature>
<evidence type="ECO:0008006" key="6">
    <source>
        <dbReference type="Google" id="ProtNLM"/>
    </source>
</evidence>
<reference evidence="3 5" key="2">
    <citation type="journal article" date="2013" name="Nature">
        <title>Insights into bilaterian evolution from three spiralian genomes.</title>
        <authorList>
            <person name="Simakov O."/>
            <person name="Marletaz F."/>
            <person name="Cho S.J."/>
            <person name="Edsinger-Gonzales E."/>
            <person name="Havlak P."/>
            <person name="Hellsten U."/>
            <person name="Kuo D.H."/>
            <person name="Larsson T."/>
            <person name="Lv J."/>
            <person name="Arendt D."/>
            <person name="Savage R."/>
            <person name="Osoegawa K."/>
            <person name="de Jong P."/>
            <person name="Grimwood J."/>
            <person name="Chapman J.A."/>
            <person name="Shapiro H."/>
            <person name="Aerts A."/>
            <person name="Otillar R.P."/>
            <person name="Terry A.Y."/>
            <person name="Boore J.L."/>
            <person name="Grigoriev I.V."/>
            <person name="Lindberg D.R."/>
            <person name="Seaver E.C."/>
            <person name="Weisblat D.A."/>
            <person name="Putnam N.H."/>
            <person name="Rokhsar D.S."/>
        </authorList>
    </citation>
    <scope>NUCLEOTIDE SEQUENCE</scope>
    <source>
        <strain evidence="3 5">I ESC-2004</strain>
    </source>
</reference>
<evidence type="ECO:0000313" key="3">
    <source>
        <dbReference type="EMBL" id="ELT90605.1"/>
    </source>
</evidence>
<evidence type="ECO:0000313" key="4">
    <source>
        <dbReference type="EnsemblMetazoa" id="CapteP191992"/>
    </source>
</evidence>
<dbReference type="GO" id="GO:0005886">
    <property type="term" value="C:plasma membrane"/>
    <property type="evidence" value="ECO:0007669"/>
    <property type="project" value="TreeGrafter"/>
</dbReference>
<keyword evidence="2" id="KW-0812">Transmembrane</keyword>
<feature type="transmembrane region" description="Helical" evidence="2">
    <location>
        <begin position="313"/>
        <end position="337"/>
    </location>
</feature>
<organism evidence="3">
    <name type="scientific">Capitella teleta</name>
    <name type="common">Polychaete worm</name>
    <dbReference type="NCBI Taxonomy" id="283909"/>
    <lineage>
        <taxon>Eukaryota</taxon>
        <taxon>Metazoa</taxon>
        <taxon>Spiralia</taxon>
        <taxon>Lophotrochozoa</taxon>
        <taxon>Annelida</taxon>
        <taxon>Polychaeta</taxon>
        <taxon>Sedentaria</taxon>
        <taxon>Scolecida</taxon>
        <taxon>Capitellidae</taxon>
        <taxon>Capitella</taxon>
    </lineage>
</organism>
<gene>
    <name evidence="3" type="ORF">CAPTEDRAFT_191992</name>
</gene>
<keyword evidence="5" id="KW-1185">Reference proteome</keyword>
<evidence type="ECO:0000256" key="2">
    <source>
        <dbReference type="SAM" id="Phobius"/>
    </source>
</evidence>
<proteinExistence type="predicted"/>
<dbReference type="EnsemblMetazoa" id="CapteT191992">
    <property type="protein sequence ID" value="CapteP191992"/>
    <property type="gene ID" value="CapteG191992"/>
</dbReference>
<dbReference type="GO" id="GO:0098703">
    <property type="term" value="P:calcium ion import across plasma membrane"/>
    <property type="evidence" value="ECO:0007669"/>
    <property type="project" value="TreeGrafter"/>
</dbReference>
<keyword evidence="2" id="KW-0472">Membrane</keyword>
<dbReference type="HOGENOM" id="CLU_448531_0_0_1"/>
<dbReference type="InterPro" id="IPR024862">
    <property type="entry name" value="TRPV"/>
</dbReference>
<name>R7THL8_CAPTE</name>
<dbReference type="Proteomes" id="UP000014760">
    <property type="component" value="Unassembled WGS sequence"/>
</dbReference>
<evidence type="ECO:0000313" key="5">
    <source>
        <dbReference type="Proteomes" id="UP000014760"/>
    </source>
</evidence>
<feature type="transmembrane region" description="Helical" evidence="2">
    <location>
        <begin position="495"/>
        <end position="521"/>
    </location>
</feature>
<dbReference type="EMBL" id="AMQN01003053">
    <property type="status" value="NOT_ANNOTATED_CDS"/>
    <property type="molecule type" value="Genomic_DNA"/>
</dbReference>
<dbReference type="OMA" id="RESHWEL"/>
<dbReference type="GO" id="GO:0005216">
    <property type="term" value="F:monoatomic ion channel activity"/>
    <property type="evidence" value="ECO:0007669"/>
    <property type="project" value="InterPro"/>
</dbReference>
<keyword evidence="2" id="KW-1133">Transmembrane helix</keyword>
<accession>R7THL8</accession>
<evidence type="ECO:0000256" key="1">
    <source>
        <dbReference type="ARBA" id="ARBA00022737"/>
    </source>
</evidence>
<dbReference type="PANTHER" id="PTHR10582">
    <property type="entry name" value="TRANSIENT RECEPTOR POTENTIAL ION CHANNEL PROTEIN"/>
    <property type="match status" value="1"/>
</dbReference>
<dbReference type="STRING" id="283909.R7THL8"/>
<feature type="transmembrane region" description="Helical" evidence="2">
    <location>
        <begin position="434"/>
        <end position="455"/>
    </location>
</feature>
<feature type="transmembrane region" description="Helical" evidence="2">
    <location>
        <begin position="358"/>
        <end position="379"/>
    </location>
</feature>
<dbReference type="EMBL" id="KB310836">
    <property type="protein sequence ID" value="ELT90605.1"/>
    <property type="molecule type" value="Genomic_DNA"/>
</dbReference>
<keyword evidence="1" id="KW-0677">Repeat</keyword>
<reference evidence="4" key="3">
    <citation type="submission" date="2015-06" db="UniProtKB">
        <authorList>
            <consortium name="EnsemblMetazoa"/>
        </authorList>
    </citation>
    <scope>IDENTIFICATION</scope>
</reference>
<reference evidence="5" key="1">
    <citation type="submission" date="2012-12" db="EMBL/GenBank/DDBJ databases">
        <authorList>
            <person name="Hellsten U."/>
            <person name="Grimwood J."/>
            <person name="Chapman J.A."/>
            <person name="Shapiro H."/>
            <person name="Aerts A."/>
            <person name="Otillar R.P."/>
            <person name="Terry A.Y."/>
            <person name="Boore J.L."/>
            <person name="Simakov O."/>
            <person name="Marletaz F."/>
            <person name="Cho S.-J."/>
            <person name="Edsinger-Gonzales E."/>
            <person name="Havlak P."/>
            <person name="Kuo D.-H."/>
            <person name="Larsson T."/>
            <person name="Lv J."/>
            <person name="Arendt D."/>
            <person name="Savage R."/>
            <person name="Osoegawa K."/>
            <person name="de Jong P."/>
            <person name="Lindberg D.R."/>
            <person name="Seaver E.C."/>
            <person name="Weisblat D.A."/>
            <person name="Putnam N.H."/>
            <person name="Grigoriev I.V."/>
            <person name="Rokhsar D.S."/>
        </authorList>
    </citation>
    <scope>NUCLEOTIDE SEQUENCE</scope>
    <source>
        <strain evidence="5">I ESC-2004</strain>
    </source>
</reference>
<dbReference type="AlphaFoldDB" id="R7THL8"/>
<protein>
    <recommendedName>
        <fullName evidence="6">Ion transport domain-containing protein</fullName>
    </recommendedName>
</protein>
<sequence>MKHRETWSVGELSESNCGIAEDRLLPLEKYSWWFNAICANDTAVAMTALEGHNKDHLINGYFTYPHEVAEESAQIECPASLAVCHGSFNLLRLLMNHSSAINFINRSGENVVHDMINLSGSNPEDEEGYVESYKQMVELVGTERMKDLLRDQTSLPPLELSCMKQTMHFTKAIFETKGVYLVKEEITGMSLHRWFDCSDYEALNGRPAKRSRHSPVKLLAMMSKKSASLPQTRELFLSDPVTTWSHSVARTNTFPLVLWFLFRFAHFICYILFDLYASGFTQQYVLAMQYRNMNDTAKCGLMDTPSNNTLVGLMSYTLAVCSFVIIFDISDLLAFLWNARPSILSSISERFFVASNIVFYRSAQFVCVIMLICGLSLTYTAQGVENTLSLLDMSYVFRLIGTLLSAWSLLFFLQMVPGIGVFVIIILHMLADLVSFLVVFFAFMFPFSHIFMVYMKSAALPPCNPLFSDYITSMYSSFLVMLNSLGLATPVHSPIILALIHFSYTFAVSIMLINFLIALFSNTVAVVMVDKDIYFMLEKLVICSTVQSRVMFICPCVRRLLLWMTKHCFVEFDGRVCIKCVSPVGRLRSRERSGCGIDDNSTLENTAKL</sequence>
<feature type="transmembrane region" description="Helical" evidence="2">
    <location>
        <begin position="254"/>
        <end position="273"/>
    </location>
</feature>
<dbReference type="PANTHER" id="PTHR10582:SF2">
    <property type="entry name" value="INACTIVE"/>
    <property type="match status" value="1"/>
</dbReference>
<dbReference type="OrthoDB" id="6281279at2759"/>